<dbReference type="AlphaFoldDB" id="A0A804JGS6"/>
<keyword evidence="4" id="KW-0472">Membrane</keyword>
<gene>
    <name evidence="6" type="ORF">GSMUA_162040.1</name>
</gene>
<dbReference type="GO" id="GO:0005524">
    <property type="term" value="F:ATP binding"/>
    <property type="evidence" value="ECO:0007669"/>
    <property type="project" value="InterPro"/>
</dbReference>
<evidence type="ECO:0000256" key="4">
    <source>
        <dbReference type="ARBA" id="ARBA00023136"/>
    </source>
</evidence>
<dbReference type="InterPro" id="IPR008271">
    <property type="entry name" value="Ser/Thr_kinase_AS"/>
</dbReference>
<organism evidence="7 8">
    <name type="scientific">Musa acuminata subsp. malaccensis</name>
    <name type="common">Wild banana</name>
    <name type="synonym">Musa malaccensis</name>
    <dbReference type="NCBI Taxonomy" id="214687"/>
    <lineage>
        <taxon>Eukaryota</taxon>
        <taxon>Viridiplantae</taxon>
        <taxon>Streptophyta</taxon>
        <taxon>Embryophyta</taxon>
        <taxon>Tracheophyta</taxon>
        <taxon>Spermatophyta</taxon>
        <taxon>Magnoliopsida</taxon>
        <taxon>Liliopsida</taxon>
        <taxon>Zingiberales</taxon>
        <taxon>Musaceae</taxon>
        <taxon>Musa</taxon>
    </lineage>
</organism>
<dbReference type="GO" id="GO:0004674">
    <property type="term" value="F:protein serine/threonine kinase activity"/>
    <property type="evidence" value="ECO:0007669"/>
    <property type="project" value="UniProtKB-KW"/>
</dbReference>
<evidence type="ECO:0000313" key="8">
    <source>
        <dbReference type="Proteomes" id="UP000012960"/>
    </source>
</evidence>
<evidence type="ECO:0000313" key="6">
    <source>
        <dbReference type="EMBL" id="CAG1846409.1"/>
    </source>
</evidence>
<dbReference type="InParanoid" id="A0A804JGS6"/>
<evidence type="ECO:0000313" key="7">
    <source>
        <dbReference type="EnsemblPlants" id="Ma06_p16050.1"/>
    </source>
</evidence>
<dbReference type="Gene3D" id="1.10.510.10">
    <property type="entry name" value="Transferase(Phosphotransferase) domain 1"/>
    <property type="match status" value="1"/>
</dbReference>
<dbReference type="Gene3D" id="3.30.200.20">
    <property type="entry name" value="Phosphorylase Kinase, domain 1"/>
    <property type="match status" value="1"/>
</dbReference>
<dbReference type="InterPro" id="IPR000719">
    <property type="entry name" value="Prot_kinase_dom"/>
</dbReference>
<comment type="subcellular location">
    <subcellularLocation>
        <location evidence="1">Cell membrane</location>
    </subcellularLocation>
</comment>
<dbReference type="EMBL" id="HG996471">
    <property type="protein sequence ID" value="CAG1846409.1"/>
    <property type="molecule type" value="Genomic_DNA"/>
</dbReference>
<dbReference type="Gramene" id="Ma06_t16050.1">
    <property type="protein sequence ID" value="Ma06_p16050.1"/>
    <property type="gene ID" value="Ma06_g16050"/>
</dbReference>
<keyword evidence="8" id="KW-1185">Reference proteome</keyword>
<evidence type="ECO:0000259" key="5">
    <source>
        <dbReference type="PROSITE" id="PS50011"/>
    </source>
</evidence>
<protein>
    <submittedName>
        <fullName evidence="6">(wild Malaysian banana) hypothetical protein</fullName>
    </submittedName>
</protein>
<name>A0A804JGS6_MUSAM</name>
<reference evidence="6" key="1">
    <citation type="submission" date="2021-03" db="EMBL/GenBank/DDBJ databases">
        <authorList>
            <consortium name="Genoscope - CEA"/>
            <person name="William W."/>
        </authorList>
    </citation>
    <scope>NUCLEOTIDE SEQUENCE</scope>
    <source>
        <strain evidence="6">Doubled-haploid Pahang</strain>
    </source>
</reference>
<dbReference type="InterPro" id="IPR011009">
    <property type="entry name" value="Kinase-like_dom_sf"/>
</dbReference>
<keyword evidence="3" id="KW-0418">Kinase</keyword>
<dbReference type="PANTHER" id="PTHR47985">
    <property type="entry name" value="OS07G0668900 PROTEIN"/>
    <property type="match status" value="1"/>
</dbReference>
<dbReference type="GO" id="GO:0004672">
    <property type="term" value="F:protein kinase activity"/>
    <property type="evidence" value="ECO:0000318"/>
    <property type="project" value="GO_Central"/>
</dbReference>
<dbReference type="OMA" id="KEEMIRM"/>
<evidence type="ECO:0000256" key="2">
    <source>
        <dbReference type="ARBA" id="ARBA00022475"/>
    </source>
</evidence>
<proteinExistence type="predicted"/>
<evidence type="ECO:0000256" key="3">
    <source>
        <dbReference type="ARBA" id="ARBA00022527"/>
    </source>
</evidence>
<accession>A0A804JGS6</accession>
<sequence>MAWVLLSFGEEGKSEQKEKAAPLGGGSGEAQVVVSERGAQVFTYKQLHSATGGFGKRSVVGHGSAARWVEGRRQADGPTREARGGRVQDGGLLLVPVLSTVSPDLHVELLTRLHSPYLLILIGHCSDGGQRLLVYEFMANGGLQEHLYPTKGSYGGISKVDWDTRMQIALEAAKGLQYLHAHVNPPIIHRDFKSSNILLDIYFHSKVSDFGIAKLGSDKAGGHVSTNVLGTQGYVAPEYRQSLHLF</sequence>
<dbReference type="Pfam" id="PF00069">
    <property type="entry name" value="Pkinase"/>
    <property type="match status" value="1"/>
</dbReference>
<keyword evidence="3" id="KW-0808">Transferase</keyword>
<keyword evidence="2" id="KW-1003">Cell membrane</keyword>
<keyword evidence="3" id="KW-0723">Serine/threonine-protein kinase</keyword>
<dbReference type="Proteomes" id="UP000012960">
    <property type="component" value="Unplaced"/>
</dbReference>
<dbReference type="PROSITE" id="PS00108">
    <property type="entry name" value="PROTEIN_KINASE_ST"/>
    <property type="match status" value="1"/>
</dbReference>
<reference evidence="7" key="2">
    <citation type="submission" date="2021-05" db="UniProtKB">
        <authorList>
            <consortium name="EnsemblPlants"/>
        </authorList>
    </citation>
    <scope>IDENTIFICATION</scope>
    <source>
        <strain evidence="7">subsp. malaccensis</strain>
    </source>
</reference>
<dbReference type="EnsemblPlants" id="Ma06_t16050.1">
    <property type="protein sequence ID" value="Ma06_p16050.1"/>
    <property type="gene ID" value="Ma06_g16050"/>
</dbReference>
<dbReference type="SUPFAM" id="SSF56112">
    <property type="entry name" value="Protein kinase-like (PK-like)"/>
    <property type="match status" value="1"/>
</dbReference>
<feature type="domain" description="Protein kinase" evidence="5">
    <location>
        <begin position="54"/>
        <end position="246"/>
    </location>
</feature>
<dbReference type="PANTHER" id="PTHR47985:SF24">
    <property type="entry name" value="PROTEIN KINASE SUPERFAMILY PROTEIN"/>
    <property type="match status" value="1"/>
</dbReference>
<dbReference type="GO" id="GO:0005886">
    <property type="term" value="C:plasma membrane"/>
    <property type="evidence" value="ECO:0007669"/>
    <property type="project" value="UniProtKB-SubCell"/>
</dbReference>
<dbReference type="PROSITE" id="PS50011">
    <property type="entry name" value="PROTEIN_KINASE_DOM"/>
    <property type="match status" value="1"/>
</dbReference>
<evidence type="ECO:0000256" key="1">
    <source>
        <dbReference type="ARBA" id="ARBA00004236"/>
    </source>
</evidence>